<accession>A0A0B7BZE4</accession>
<organism evidence="2">
    <name type="scientific">Arion vulgaris</name>
    <dbReference type="NCBI Taxonomy" id="1028688"/>
    <lineage>
        <taxon>Eukaryota</taxon>
        <taxon>Metazoa</taxon>
        <taxon>Spiralia</taxon>
        <taxon>Lophotrochozoa</taxon>
        <taxon>Mollusca</taxon>
        <taxon>Gastropoda</taxon>
        <taxon>Heterobranchia</taxon>
        <taxon>Euthyneura</taxon>
        <taxon>Panpulmonata</taxon>
        <taxon>Eupulmonata</taxon>
        <taxon>Stylommatophora</taxon>
        <taxon>Helicina</taxon>
        <taxon>Arionoidea</taxon>
        <taxon>Arionidae</taxon>
        <taxon>Arion</taxon>
    </lineage>
</organism>
<evidence type="ECO:0000256" key="1">
    <source>
        <dbReference type="SAM" id="MobiDB-lite"/>
    </source>
</evidence>
<sequence length="143" mass="16136">LSASKLSSSVDDLFQYPQCRSPPKNSLLPELSTSVDDHKTLRRDQDKSQRLRYRVSNPRSSRYNSNPETRNRSHLQNLIDDFKVDGLNEEASTSVDNLNITATPPLSLSCSDEFIKSCSRQYTVHGKPVDVSRFSSSVDNLMV</sequence>
<feature type="region of interest" description="Disordered" evidence="1">
    <location>
        <begin position="1"/>
        <end position="74"/>
    </location>
</feature>
<feature type="non-terminal residue" evidence="2">
    <location>
        <position position="143"/>
    </location>
</feature>
<proteinExistence type="predicted"/>
<feature type="compositionally biased region" description="Polar residues" evidence="1">
    <location>
        <begin position="1"/>
        <end position="10"/>
    </location>
</feature>
<evidence type="ECO:0000313" key="2">
    <source>
        <dbReference type="EMBL" id="CEK97530.1"/>
    </source>
</evidence>
<dbReference type="EMBL" id="HACG01050665">
    <property type="protein sequence ID" value="CEK97530.1"/>
    <property type="molecule type" value="Transcribed_RNA"/>
</dbReference>
<feature type="compositionally biased region" description="Low complexity" evidence="1">
    <location>
        <begin position="54"/>
        <end position="67"/>
    </location>
</feature>
<reference evidence="2" key="1">
    <citation type="submission" date="2014-12" db="EMBL/GenBank/DDBJ databases">
        <title>Insight into the proteome of Arion vulgaris.</title>
        <authorList>
            <person name="Aradska J."/>
            <person name="Bulat T."/>
            <person name="Smidak R."/>
            <person name="Sarate P."/>
            <person name="Gangsoo J."/>
            <person name="Sialana F."/>
            <person name="Bilban M."/>
            <person name="Lubec G."/>
        </authorList>
    </citation>
    <scope>NUCLEOTIDE SEQUENCE</scope>
    <source>
        <tissue evidence="2">Skin</tissue>
    </source>
</reference>
<gene>
    <name evidence="2" type="primary">ORF216065</name>
</gene>
<name>A0A0B7BZE4_9EUPU</name>
<feature type="non-terminal residue" evidence="2">
    <location>
        <position position="1"/>
    </location>
</feature>
<protein>
    <submittedName>
        <fullName evidence="2">Uncharacterized protein</fullName>
    </submittedName>
</protein>
<dbReference type="AlphaFoldDB" id="A0A0B7BZE4"/>
<feature type="compositionally biased region" description="Basic and acidic residues" evidence="1">
    <location>
        <begin position="35"/>
        <end position="49"/>
    </location>
</feature>